<dbReference type="Proteomes" id="UP000255124">
    <property type="component" value="Unassembled WGS sequence"/>
</dbReference>
<evidence type="ECO:0000256" key="2">
    <source>
        <dbReference type="SAM" id="SignalP"/>
    </source>
</evidence>
<reference evidence="3 4" key="1">
    <citation type="submission" date="2018-06" db="EMBL/GenBank/DDBJ databases">
        <authorList>
            <consortium name="Pathogen Informatics"/>
            <person name="Doyle S."/>
        </authorList>
    </citation>
    <scope>NUCLEOTIDE SEQUENCE [LARGE SCALE GENOMIC DNA]</scope>
    <source>
        <strain evidence="3 4">NCTC9810</strain>
    </source>
</reference>
<accession>A0A380WWH0</accession>
<dbReference type="PROSITE" id="PS51257">
    <property type="entry name" value="PROKAR_LIPOPROTEIN"/>
    <property type="match status" value="1"/>
</dbReference>
<evidence type="ECO:0000313" key="4">
    <source>
        <dbReference type="Proteomes" id="UP000255124"/>
    </source>
</evidence>
<evidence type="ECO:0008006" key="5">
    <source>
        <dbReference type="Google" id="ProtNLM"/>
    </source>
</evidence>
<feature type="compositionally biased region" description="Basic and acidic residues" evidence="1">
    <location>
        <begin position="80"/>
        <end position="94"/>
    </location>
</feature>
<dbReference type="OrthoDB" id="1766522at2"/>
<dbReference type="EMBL" id="UFTA01000002">
    <property type="protein sequence ID" value="SUU93315.1"/>
    <property type="molecule type" value="Genomic_DNA"/>
</dbReference>
<feature type="chain" id="PRO_5016772944" description="SCP domain-containing protein" evidence="2">
    <location>
        <begin position="26"/>
        <end position="525"/>
    </location>
</feature>
<protein>
    <recommendedName>
        <fullName evidence="5">SCP domain-containing protein</fullName>
    </recommendedName>
</protein>
<feature type="region of interest" description="Disordered" evidence="1">
    <location>
        <begin position="35"/>
        <end position="57"/>
    </location>
</feature>
<gene>
    <name evidence="3" type="ORF">NCTC9810_01667</name>
</gene>
<evidence type="ECO:0000256" key="1">
    <source>
        <dbReference type="SAM" id="MobiDB-lite"/>
    </source>
</evidence>
<dbReference type="RefSeq" id="WP_147291909.1">
    <property type="nucleotide sequence ID" value="NZ_UFTA01000002.1"/>
</dbReference>
<feature type="compositionally biased region" description="Basic and acidic residues" evidence="1">
    <location>
        <begin position="40"/>
        <end position="51"/>
    </location>
</feature>
<sequence>MKKQFKALALVLAILATTGCGSDQAKVSKETKAGQAEVVQTKETKETKETKVANVSTPKSGAIKVEEKDNRNYLIPQTLELKEQDKKEDNKKEEVAEEIEDEANKEVVLAKETAIQQVPQEEVEQAIEQEVQQAPQEEIEQAIEQEVQQAPQEEIEQTIEQEVQEEIEQPIEEVEEQIELAEAATYENAVVSAPAAKKEVAVASPKEEDVEENIVEADNVSNGLTITSPSAEEVKAYWSNYESKATDTIDYYGLNLINPESKEAFASMPNADLNKFNLGAVSNTAQEDALHIVNTARFASGIKNELTVGKKQAQFAQAASMVNRLNLQVDHFPGLPAGANSDLVKYDNATIGAANSNLSSGFNLLDSVLEYLKDDLGDENQAEVGHRRWVLNPQVSQVGLGQADEFNAMFVNNDNYAGENANTVYAYPGETAISEFYSEGSSLSLMFGENFDLTNAQVEVKDLETGEVNKESHVDESFKGNVKAITFGYGMNYQAGTKLQVKVTGVTKNGQDYPVEYTINYMSIR</sequence>
<keyword evidence="2" id="KW-0732">Signal</keyword>
<feature type="region of interest" description="Disordered" evidence="1">
    <location>
        <begin position="78"/>
        <end position="101"/>
    </location>
</feature>
<dbReference type="AlphaFoldDB" id="A0A380WWH0"/>
<name>A0A380WWH0_9FIRM</name>
<evidence type="ECO:0000313" key="3">
    <source>
        <dbReference type="EMBL" id="SUU93315.1"/>
    </source>
</evidence>
<proteinExistence type="predicted"/>
<organism evidence="3 4">
    <name type="scientific">Anaerococcus octavius</name>
    <dbReference type="NCBI Taxonomy" id="54007"/>
    <lineage>
        <taxon>Bacteria</taxon>
        <taxon>Bacillati</taxon>
        <taxon>Bacillota</taxon>
        <taxon>Tissierellia</taxon>
        <taxon>Tissierellales</taxon>
        <taxon>Peptoniphilaceae</taxon>
        <taxon>Anaerococcus</taxon>
    </lineage>
</organism>
<feature type="signal peptide" evidence="2">
    <location>
        <begin position="1"/>
        <end position="25"/>
    </location>
</feature>